<accession>A0A6H5H887</accession>
<gene>
    <name evidence="2" type="ORF">NTEN_LOCUS17319</name>
</gene>
<dbReference type="Pfam" id="PF12938">
    <property type="entry name" value="M_domain"/>
    <property type="match status" value="2"/>
</dbReference>
<feature type="non-terminal residue" evidence="2">
    <location>
        <position position="1"/>
    </location>
</feature>
<protein>
    <recommendedName>
        <fullName evidence="1">GW182 middle domain-containing protein</fullName>
    </recommendedName>
</protein>
<reference evidence="2 3" key="1">
    <citation type="submission" date="2020-02" db="EMBL/GenBank/DDBJ databases">
        <authorList>
            <person name="Ferguson B K."/>
        </authorList>
    </citation>
    <scope>NUCLEOTIDE SEQUENCE [LARGE SCALE GENOMIC DNA]</scope>
</reference>
<evidence type="ECO:0000313" key="3">
    <source>
        <dbReference type="Proteomes" id="UP000479000"/>
    </source>
</evidence>
<dbReference type="InterPro" id="IPR026805">
    <property type="entry name" value="GW182_M_dom"/>
</dbReference>
<dbReference type="Proteomes" id="UP000479000">
    <property type="component" value="Unassembled WGS sequence"/>
</dbReference>
<organism evidence="2 3">
    <name type="scientific">Nesidiocoris tenuis</name>
    <dbReference type="NCBI Taxonomy" id="355587"/>
    <lineage>
        <taxon>Eukaryota</taxon>
        <taxon>Metazoa</taxon>
        <taxon>Ecdysozoa</taxon>
        <taxon>Arthropoda</taxon>
        <taxon>Hexapoda</taxon>
        <taxon>Insecta</taxon>
        <taxon>Pterygota</taxon>
        <taxon>Neoptera</taxon>
        <taxon>Paraneoptera</taxon>
        <taxon>Hemiptera</taxon>
        <taxon>Heteroptera</taxon>
        <taxon>Panheteroptera</taxon>
        <taxon>Cimicomorpha</taxon>
        <taxon>Miridae</taxon>
        <taxon>Dicyphina</taxon>
        <taxon>Nesidiocoris</taxon>
    </lineage>
</organism>
<sequence>ILNQPLAPQTLLLLNQLLQQIKQLQQLQGAIVQHHQLMSSGNGLGKPSSSSQVLQMSVQITKTKQQITNLQVSASSKLEIPSKLVVSQIQRFVCSLQNQIAAQQAVYVKHAQQAPPTDFFNKHEPNILHQGFSDLSLKDTHSVSELQIIAKF</sequence>
<keyword evidence="3" id="KW-1185">Reference proteome</keyword>
<proteinExistence type="predicted"/>
<evidence type="ECO:0000259" key="1">
    <source>
        <dbReference type="Pfam" id="PF12938"/>
    </source>
</evidence>
<dbReference type="AlphaFoldDB" id="A0A6H5H887"/>
<feature type="domain" description="GW182 middle" evidence="1">
    <location>
        <begin position="83"/>
        <end position="118"/>
    </location>
</feature>
<name>A0A6H5H887_9HEMI</name>
<feature type="domain" description="GW182 middle" evidence="1">
    <location>
        <begin position="1"/>
        <end position="71"/>
    </location>
</feature>
<evidence type="ECO:0000313" key="2">
    <source>
        <dbReference type="EMBL" id="CAB0012612.1"/>
    </source>
</evidence>
<dbReference type="EMBL" id="CADCXU010025604">
    <property type="protein sequence ID" value="CAB0012612.1"/>
    <property type="molecule type" value="Genomic_DNA"/>
</dbReference>